<keyword evidence="3 7" id="KW-0479">Metal-binding</keyword>
<dbReference type="EMBL" id="MSFK01000004">
    <property type="protein sequence ID" value="PWY94497.1"/>
    <property type="molecule type" value="Genomic_DNA"/>
</dbReference>
<dbReference type="GO" id="GO:0019748">
    <property type="term" value="P:secondary metabolic process"/>
    <property type="evidence" value="ECO:0007669"/>
    <property type="project" value="UniProtKB-ARBA"/>
</dbReference>
<dbReference type="PROSITE" id="PS00086">
    <property type="entry name" value="CYTOCHROME_P450"/>
    <property type="match status" value="1"/>
</dbReference>
<keyword evidence="9" id="KW-0472">Membrane</keyword>
<feature type="binding site" description="axial binding residue" evidence="7">
    <location>
        <position position="474"/>
    </location>
    <ligand>
        <name>heme</name>
        <dbReference type="ChEBI" id="CHEBI:30413"/>
    </ligand>
    <ligandPart>
        <name>Fe</name>
        <dbReference type="ChEBI" id="CHEBI:18248"/>
    </ligandPart>
</feature>
<evidence type="ECO:0000256" key="4">
    <source>
        <dbReference type="ARBA" id="ARBA00023002"/>
    </source>
</evidence>
<keyword evidence="7 8" id="KW-0349">Heme</keyword>
<dbReference type="SUPFAM" id="SSF48264">
    <property type="entry name" value="Cytochrome P450"/>
    <property type="match status" value="1"/>
</dbReference>
<dbReference type="GO" id="GO:0020037">
    <property type="term" value="F:heme binding"/>
    <property type="evidence" value="ECO:0007669"/>
    <property type="project" value="InterPro"/>
</dbReference>
<dbReference type="OrthoDB" id="1844152at2759"/>
<dbReference type="RefSeq" id="XP_025471258.1">
    <property type="nucleotide sequence ID" value="XM_025615437.1"/>
</dbReference>
<feature type="transmembrane region" description="Helical" evidence="9">
    <location>
        <begin position="7"/>
        <end position="27"/>
    </location>
</feature>
<dbReference type="AlphaFoldDB" id="A0A317XAA4"/>
<comment type="similarity">
    <text evidence="2 8">Belongs to the cytochrome P450 family.</text>
</comment>
<dbReference type="GO" id="GO:0016705">
    <property type="term" value="F:oxidoreductase activity, acting on paired donors, with incorporation or reduction of molecular oxygen"/>
    <property type="evidence" value="ECO:0007669"/>
    <property type="project" value="InterPro"/>
</dbReference>
<dbReference type="Gene3D" id="1.10.630.10">
    <property type="entry name" value="Cytochrome P450"/>
    <property type="match status" value="1"/>
</dbReference>
<evidence type="ECO:0000256" key="8">
    <source>
        <dbReference type="RuleBase" id="RU000461"/>
    </source>
</evidence>
<dbReference type="Proteomes" id="UP000246702">
    <property type="component" value="Unassembled WGS sequence"/>
</dbReference>
<dbReference type="InterPro" id="IPR001128">
    <property type="entry name" value="Cyt_P450"/>
</dbReference>
<keyword evidence="9" id="KW-1133">Transmembrane helix</keyword>
<comment type="caution">
    <text evidence="10">The sequence shown here is derived from an EMBL/GenBank/DDBJ whole genome shotgun (WGS) entry which is preliminary data.</text>
</comment>
<dbReference type="InterPro" id="IPR002403">
    <property type="entry name" value="Cyt_P450_E_grp-IV"/>
</dbReference>
<dbReference type="GeneID" id="37117580"/>
<evidence type="ECO:0000256" key="7">
    <source>
        <dbReference type="PIRSR" id="PIRSR602403-1"/>
    </source>
</evidence>
<keyword evidence="9" id="KW-0812">Transmembrane</keyword>
<sequence length="534" mass="60134">MLLGNGLIFWLGAGLVGIFLCLVIKLFETSPVPNDIPWVLNKKGILGRAAERFVGVNPVGFIYEGYQKVYTLPYSKYQKPFVLPSVTEGDEILLPTDQSNFILFATENECSFRSNIIDFFQLQYTSWPLAFAEKYDLYVKLISKDLSETLKTESVAMSLAEEARSCLSDLWGEDTDSWNEIYLYSAMEKMASRMINVLAIGPGHGRDKVLLRAMTHCSNALVLGASIIKAFPSFLHPIIGPFVGLVNRYFEIVFHHRMKPIIESKVDEQQKATHLEGQQETLKSRGSLLDLLIQAGLRSNWPMEITSMWLAYRVFMINFPGVHTTAVSAASVLLDILSHPVEKKLVKHLQEEIESIAVNSGGSWTAENLGKASLLDSAVKESLRLNGINAASPTRKVVAPDGVTLANGLFLPCGTKVGIPQYALHRDEALYPEPDKYKPDRFYTMNASAEERRQNSMTITSDKYVVFGHGRRQCPGRWIFAHIFKVILAEMLLNYDIQSIPIRPKIHRWGRFQLPPFTTKIAVRRKKSRTPMSL</sequence>
<name>A0A317XAA4_9EURO</name>
<dbReference type="Pfam" id="PF00067">
    <property type="entry name" value="p450"/>
    <property type="match status" value="1"/>
</dbReference>
<dbReference type="PANTHER" id="PTHR46206">
    <property type="entry name" value="CYTOCHROME P450"/>
    <property type="match status" value="1"/>
</dbReference>
<evidence type="ECO:0000313" key="11">
    <source>
        <dbReference type="Proteomes" id="UP000246702"/>
    </source>
</evidence>
<reference evidence="10 11" key="1">
    <citation type="submission" date="2016-12" db="EMBL/GenBank/DDBJ databases">
        <title>The genomes of Aspergillus section Nigri reveals drivers in fungal speciation.</title>
        <authorList>
            <consortium name="DOE Joint Genome Institute"/>
            <person name="Vesth T.C."/>
            <person name="Nybo J."/>
            <person name="Theobald S."/>
            <person name="Brandl J."/>
            <person name="Frisvad J.C."/>
            <person name="Nielsen K.F."/>
            <person name="Lyhne E.K."/>
            <person name="Kogle M.E."/>
            <person name="Kuo A."/>
            <person name="Riley R."/>
            <person name="Clum A."/>
            <person name="Nolan M."/>
            <person name="Lipzen A."/>
            <person name="Salamov A."/>
            <person name="Henrissat B."/>
            <person name="Wiebenga A."/>
            <person name="De Vries R.P."/>
            <person name="Grigoriev I.V."/>
            <person name="Mortensen U.H."/>
            <person name="Andersen M.R."/>
            <person name="Baker S.E."/>
        </authorList>
    </citation>
    <scope>NUCLEOTIDE SEQUENCE [LARGE SCALE GENOMIC DNA]</scope>
    <source>
        <strain evidence="10 11">CBS 115572</strain>
    </source>
</reference>
<dbReference type="GO" id="GO:0005506">
    <property type="term" value="F:iron ion binding"/>
    <property type="evidence" value="ECO:0007669"/>
    <property type="project" value="InterPro"/>
</dbReference>
<dbReference type="InterPro" id="IPR036396">
    <property type="entry name" value="Cyt_P450_sf"/>
</dbReference>
<evidence type="ECO:0000256" key="1">
    <source>
        <dbReference type="ARBA" id="ARBA00001971"/>
    </source>
</evidence>
<gene>
    <name evidence="10" type="ORF">BO94DRAFT_581890</name>
</gene>
<evidence type="ECO:0000256" key="2">
    <source>
        <dbReference type="ARBA" id="ARBA00010617"/>
    </source>
</evidence>
<dbReference type="InterPro" id="IPR017972">
    <property type="entry name" value="Cyt_P450_CS"/>
</dbReference>
<accession>A0A317XAA4</accession>
<evidence type="ECO:0000256" key="9">
    <source>
        <dbReference type="SAM" id="Phobius"/>
    </source>
</evidence>
<dbReference type="CDD" id="cd11041">
    <property type="entry name" value="CYP503A1-like"/>
    <property type="match status" value="1"/>
</dbReference>
<protein>
    <submittedName>
        <fullName evidence="10">Cytochrome P450</fullName>
    </submittedName>
</protein>
<evidence type="ECO:0000256" key="6">
    <source>
        <dbReference type="ARBA" id="ARBA00023033"/>
    </source>
</evidence>
<keyword evidence="5 7" id="KW-0408">Iron</keyword>
<proteinExistence type="inferred from homology"/>
<evidence type="ECO:0000256" key="3">
    <source>
        <dbReference type="ARBA" id="ARBA00022723"/>
    </source>
</evidence>
<dbReference type="GO" id="GO:0004497">
    <property type="term" value="F:monooxygenase activity"/>
    <property type="evidence" value="ECO:0007669"/>
    <property type="project" value="UniProtKB-KW"/>
</dbReference>
<keyword evidence="6 8" id="KW-0503">Monooxygenase</keyword>
<organism evidence="10 11">
    <name type="scientific">Aspergillus sclerotioniger CBS 115572</name>
    <dbReference type="NCBI Taxonomy" id="1450535"/>
    <lineage>
        <taxon>Eukaryota</taxon>
        <taxon>Fungi</taxon>
        <taxon>Dikarya</taxon>
        <taxon>Ascomycota</taxon>
        <taxon>Pezizomycotina</taxon>
        <taxon>Eurotiomycetes</taxon>
        <taxon>Eurotiomycetidae</taxon>
        <taxon>Eurotiales</taxon>
        <taxon>Aspergillaceae</taxon>
        <taxon>Aspergillus</taxon>
        <taxon>Aspergillus subgen. Circumdati</taxon>
    </lineage>
</organism>
<comment type="cofactor">
    <cofactor evidence="1 7">
        <name>heme</name>
        <dbReference type="ChEBI" id="CHEBI:30413"/>
    </cofactor>
</comment>
<evidence type="ECO:0000313" key="10">
    <source>
        <dbReference type="EMBL" id="PWY94497.1"/>
    </source>
</evidence>
<keyword evidence="11" id="KW-1185">Reference proteome</keyword>
<dbReference type="PRINTS" id="PR00465">
    <property type="entry name" value="EP450IV"/>
</dbReference>
<evidence type="ECO:0000256" key="5">
    <source>
        <dbReference type="ARBA" id="ARBA00023004"/>
    </source>
</evidence>
<dbReference type="STRING" id="1450535.A0A317XAA4"/>
<keyword evidence="4 8" id="KW-0560">Oxidoreductase</keyword>
<dbReference type="PANTHER" id="PTHR46206:SF8">
    <property type="entry name" value="P450, PUTATIVE (EUROFUNG)-RELATED"/>
    <property type="match status" value="1"/>
</dbReference>